<gene>
    <name evidence="1" type="ORF">E0H45_24110</name>
</gene>
<evidence type="ECO:0008006" key="3">
    <source>
        <dbReference type="Google" id="ProtNLM"/>
    </source>
</evidence>
<accession>A0A4R0H958</accession>
<reference evidence="1 2" key="1">
    <citation type="submission" date="2019-02" db="EMBL/GenBank/DDBJ databases">
        <title>Kribbella capetownensis sp. nov. and Kribbella speibonae sp. nov., isolated from soil.</title>
        <authorList>
            <person name="Curtis S.M."/>
            <person name="Norton I."/>
            <person name="Everest G.J."/>
            <person name="Meyers P.R."/>
        </authorList>
    </citation>
    <scope>NUCLEOTIDE SEQUENCE [LARGE SCALE GENOMIC DNA]</scope>
    <source>
        <strain evidence="1 2">KCTC 29219</strain>
    </source>
</reference>
<organism evidence="1 2">
    <name type="scientific">Kribbella soli</name>
    <dbReference type="NCBI Taxonomy" id="1124743"/>
    <lineage>
        <taxon>Bacteria</taxon>
        <taxon>Bacillati</taxon>
        <taxon>Actinomycetota</taxon>
        <taxon>Actinomycetes</taxon>
        <taxon>Propionibacteriales</taxon>
        <taxon>Kribbellaceae</taxon>
        <taxon>Kribbella</taxon>
    </lineage>
</organism>
<dbReference type="Proteomes" id="UP000292346">
    <property type="component" value="Unassembled WGS sequence"/>
</dbReference>
<dbReference type="EMBL" id="SJJZ01000003">
    <property type="protein sequence ID" value="TCC05142.1"/>
    <property type="molecule type" value="Genomic_DNA"/>
</dbReference>
<keyword evidence="2" id="KW-1185">Reference proteome</keyword>
<dbReference type="Pfam" id="PF25680">
    <property type="entry name" value="Mom"/>
    <property type="match status" value="1"/>
</dbReference>
<evidence type="ECO:0000313" key="2">
    <source>
        <dbReference type="Proteomes" id="UP000292346"/>
    </source>
</evidence>
<name>A0A4R0H958_9ACTN</name>
<dbReference type="InterPro" id="IPR057895">
    <property type="entry name" value="Mom"/>
</dbReference>
<evidence type="ECO:0000313" key="1">
    <source>
        <dbReference type="EMBL" id="TCC05142.1"/>
    </source>
</evidence>
<sequence length="240" mass="27492">MALAEAIRSARHLSADIAAIRGLVPSGGIRRLDDLRFVVYDDDKAFAVFTHMHYLRSARPGSVNFALVDRSSGLPVALCSATPLDWQRLGGALEQRYGVLLEEVWDISRVYSFQVAPHNAISRLLAEVRRWFRRERRDASLLVTTVDPNLGFTGTSYRAANWQEWLRVRPRPYLYLYRQYVSPRQLRLEFGSASRHDLHERLGVRLEVSKAALLDSSIYCCRLRGSTDPVPLDQLPRLRR</sequence>
<dbReference type="AlphaFoldDB" id="A0A4R0H958"/>
<comment type="caution">
    <text evidence="1">The sequence shown here is derived from an EMBL/GenBank/DDBJ whole genome shotgun (WGS) entry which is preliminary data.</text>
</comment>
<proteinExistence type="predicted"/>
<protein>
    <recommendedName>
        <fullName evidence="3">GNAT family N-acetyltransferase</fullName>
    </recommendedName>
</protein>
<dbReference type="OrthoDB" id="3824989at2"/>
<dbReference type="RefSeq" id="WP_131341189.1">
    <property type="nucleotide sequence ID" value="NZ_SJJZ01000003.1"/>
</dbReference>